<name>A0ABW6D1R5_9BACT</name>
<comment type="caution">
    <text evidence="1">The sequence shown here is derived from an EMBL/GenBank/DDBJ whole genome shotgun (WGS) entry which is preliminary data.</text>
</comment>
<dbReference type="EMBL" id="JBBKYA010000003">
    <property type="protein sequence ID" value="MFD3275952.1"/>
    <property type="molecule type" value="Genomic_DNA"/>
</dbReference>
<proteinExistence type="predicted"/>
<evidence type="ECO:0000313" key="1">
    <source>
        <dbReference type="EMBL" id="MFD3275952.1"/>
    </source>
</evidence>
<protein>
    <submittedName>
        <fullName evidence="1">Uncharacterized protein</fullName>
    </submittedName>
</protein>
<accession>A0ABW6D1R5</accession>
<keyword evidence="2" id="KW-1185">Reference proteome</keyword>
<sequence length="61" mass="7479">MEFDQYLISKNIAPDAFHNIESNLYAVWESAFKQMHENSFTEQYKFQLNKIRRKYPLKTEF</sequence>
<organism evidence="1 2">
    <name type="scientific">Aquirufa echingensis</name>
    <dbReference type="NCBI Taxonomy" id="3096516"/>
    <lineage>
        <taxon>Bacteria</taxon>
        <taxon>Pseudomonadati</taxon>
        <taxon>Bacteroidota</taxon>
        <taxon>Cytophagia</taxon>
        <taxon>Cytophagales</taxon>
        <taxon>Flectobacillaceae</taxon>
        <taxon>Aquirufa</taxon>
    </lineage>
</organism>
<dbReference type="RefSeq" id="WP_377976324.1">
    <property type="nucleotide sequence ID" value="NZ_JBBKYA010000003.1"/>
</dbReference>
<dbReference type="Proteomes" id="UP001598114">
    <property type="component" value="Unassembled WGS sequence"/>
</dbReference>
<reference evidence="1 2" key="1">
    <citation type="submission" date="2024-03" db="EMBL/GenBank/DDBJ databases">
        <title>Aquirufa genome sequencing.</title>
        <authorList>
            <person name="Pitt A."/>
            <person name="Hahn M.W."/>
        </authorList>
    </citation>
    <scope>NUCLEOTIDE SEQUENCE [LARGE SCALE GENOMIC DNA]</scope>
    <source>
        <strain evidence="1 2">PLAD-142S6K</strain>
    </source>
</reference>
<evidence type="ECO:0000313" key="2">
    <source>
        <dbReference type="Proteomes" id="UP001598114"/>
    </source>
</evidence>
<gene>
    <name evidence="1" type="ORF">SKC38_06915</name>
</gene>